<dbReference type="AlphaFoldDB" id="A0A2A6FV28"/>
<gene>
    <name evidence="3" type="ORF">B5766_00615</name>
</gene>
<evidence type="ECO:0000256" key="2">
    <source>
        <dbReference type="SAM" id="Phobius"/>
    </source>
</evidence>
<keyword evidence="2" id="KW-1133">Transmembrane helix</keyword>
<sequence>MSTREAQQSEPAHPSNEPSPREPRCPRDDPPGRPRARPRITDADRASALRRMKRLATALFVFATIVFAVSFALQEQIPWVGYIRASAEGAMVGAIADWFAVTALFRHPCGVPIPHTAIIPTRKNQIGDTLGAFVEHEFLSDEVVLGKLASLDVAHRLGDWLSEPANAERVTAEVAHAARGILTMLGDNDIEELIEQLARRYLFEPEWAPPLGRLGARLVAAHQQRAVIDMLLDRAESWLVAHPAAFGAMVSDRLPRWMPRIVDRFVDNTAHREILAFVRTVQAQPEHPLRLAVDRYLAELSDDLQRDPTTVRRVEAFKYELLESPRLREFVGDVWASVKANLEQSLGESESELRRGIRSALSDVGARLSADDVLAGKVNAWVMDAATYAVRRYRREIANIISETVERWDPRETTDKLELQVGRDLQFIRINGTVVGALAGVTIFALATGLHGLFG</sequence>
<dbReference type="EMBL" id="NAEP01000013">
    <property type="protein sequence ID" value="PDQ36481.1"/>
    <property type="molecule type" value="Genomic_DNA"/>
</dbReference>
<reference evidence="4" key="1">
    <citation type="submission" date="2017-03" db="EMBL/GenBank/DDBJ databases">
        <authorList>
            <person name="Lund M.B."/>
        </authorList>
    </citation>
    <scope>NUCLEOTIDE SEQUENCE [LARGE SCALE GENOMIC DNA]</scope>
</reference>
<evidence type="ECO:0000256" key="1">
    <source>
        <dbReference type="SAM" id="MobiDB-lite"/>
    </source>
</evidence>
<name>A0A2A6FV28_9MICO</name>
<keyword evidence="2" id="KW-0812">Transmembrane</keyword>
<proteinExistence type="predicted"/>
<organism evidence="3 4">
    <name type="scientific">Candidatus Lumbricidiphila eiseniae</name>
    <dbReference type="NCBI Taxonomy" id="1969409"/>
    <lineage>
        <taxon>Bacteria</taxon>
        <taxon>Bacillati</taxon>
        <taxon>Actinomycetota</taxon>
        <taxon>Actinomycetes</taxon>
        <taxon>Micrococcales</taxon>
        <taxon>Microbacteriaceae</taxon>
        <taxon>Candidatus Lumbricidiphila</taxon>
    </lineage>
</organism>
<feature type="compositionally biased region" description="Basic and acidic residues" evidence="1">
    <location>
        <begin position="19"/>
        <end position="32"/>
    </location>
</feature>
<dbReference type="Proteomes" id="UP000219994">
    <property type="component" value="Unassembled WGS sequence"/>
</dbReference>
<evidence type="ECO:0000313" key="3">
    <source>
        <dbReference type="EMBL" id="PDQ36481.1"/>
    </source>
</evidence>
<dbReference type="InterPro" id="IPR007383">
    <property type="entry name" value="DUF445"/>
</dbReference>
<accession>A0A2A6FV28</accession>
<protein>
    <recommendedName>
        <fullName evidence="5">DUF445 domain-containing protein</fullName>
    </recommendedName>
</protein>
<keyword evidence="2" id="KW-0472">Membrane</keyword>
<dbReference type="PANTHER" id="PTHR38442:SF1">
    <property type="entry name" value="INNER MEMBRANE PROTEIN"/>
    <property type="match status" value="1"/>
</dbReference>
<feature type="transmembrane region" description="Helical" evidence="2">
    <location>
        <begin position="55"/>
        <end position="73"/>
    </location>
</feature>
<dbReference type="PANTHER" id="PTHR38442">
    <property type="entry name" value="INNER MEMBRANE PROTEIN-RELATED"/>
    <property type="match status" value="1"/>
</dbReference>
<evidence type="ECO:0008006" key="5">
    <source>
        <dbReference type="Google" id="ProtNLM"/>
    </source>
</evidence>
<feature type="transmembrane region" description="Helical" evidence="2">
    <location>
        <begin position="433"/>
        <end position="454"/>
    </location>
</feature>
<comment type="caution">
    <text evidence="3">The sequence shown here is derived from an EMBL/GenBank/DDBJ whole genome shotgun (WGS) entry which is preliminary data.</text>
</comment>
<dbReference type="GO" id="GO:0005886">
    <property type="term" value="C:plasma membrane"/>
    <property type="evidence" value="ECO:0007669"/>
    <property type="project" value="TreeGrafter"/>
</dbReference>
<evidence type="ECO:0000313" key="4">
    <source>
        <dbReference type="Proteomes" id="UP000219994"/>
    </source>
</evidence>
<feature type="region of interest" description="Disordered" evidence="1">
    <location>
        <begin position="1"/>
        <end position="44"/>
    </location>
</feature>
<feature type="compositionally biased region" description="Polar residues" evidence="1">
    <location>
        <begin position="1"/>
        <end position="10"/>
    </location>
</feature>
<dbReference type="Pfam" id="PF04286">
    <property type="entry name" value="DUF445"/>
    <property type="match status" value="1"/>
</dbReference>